<name>A0A9Q4J3C7_BACFG</name>
<accession>A0A9Q4J3C7</accession>
<dbReference type="EMBL" id="JAPUAV010000015">
    <property type="protein sequence ID" value="MCZ2573239.1"/>
    <property type="molecule type" value="Genomic_DNA"/>
</dbReference>
<keyword evidence="1" id="KW-0808">Transferase</keyword>
<sequence>MKIGIITLHYALNAGAVLQAFALQTYLKSLGHEVEFIDYVPKHQYSLRSFIAKSPYVMYNKWKDIYYGEKYTRKKNFNKVLKRGNTRYFSEEQLATNPPLYDLYITGSDQVWNFMRKLFPAYLLSFAPQGSRKIAYAASMGQGNIPIELHNELRKQLSDFEAISVRESNGVNFISQLLGKSHNVIQVADPTFLLQAASYNSIMEKITPPKAYICSYILCNIEKAHSQIIKTLQAIHNDAALINLRNPDTCIRLPNAKNKIVTPYEWLSYIKQAEFVICGSFHAVVFSLLFHKPFIVLQPSYIEKAGGNQRIYSLLNPLKLTDRCFSEFNYNAINSLLSTNINWQDVDKELKLQKEKSKHFLLEILT</sequence>
<dbReference type="RefSeq" id="WP_011203004.1">
    <property type="nucleotide sequence ID" value="NZ_JADNHE010000002.1"/>
</dbReference>
<dbReference type="InterPro" id="IPR007345">
    <property type="entry name" value="Polysacch_pyruvyl_Trfase"/>
</dbReference>
<organism evidence="1 2">
    <name type="scientific">Bacteroides fragilis</name>
    <dbReference type="NCBI Taxonomy" id="817"/>
    <lineage>
        <taxon>Bacteria</taxon>
        <taxon>Pseudomonadati</taxon>
        <taxon>Bacteroidota</taxon>
        <taxon>Bacteroidia</taxon>
        <taxon>Bacteroidales</taxon>
        <taxon>Bacteroidaceae</taxon>
        <taxon>Bacteroides</taxon>
    </lineage>
</organism>
<dbReference type="AlphaFoldDB" id="A0A9Q4J3C7"/>
<reference evidence="1" key="1">
    <citation type="submission" date="2022-12" db="EMBL/GenBank/DDBJ databases">
        <title>Development of a Multilocus Sequence Typing Scheme for Bacteroides fragilis Based on Whole Genome Sequencing Data and Clinical Application.</title>
        <authorList>
            <person name="Nielsen F.D."/>
            <person name="Justesen U.S."/>
        </authorList>
    </citation>
    <scope>NUCLEOTIDE SEQUENCE</scope>
    <source>
        <strain evidence="1">BF_BC_VIB_DK_2012_57</strain>
    </source>
</reference>
<protein>
    <submittedName>
        <fullName evidence="1">Polysaccharide pyruvyl transferase family protein</fullName>
    </submittedName>
</protein>
<gene>
    <name evidence="1" type="ORF">O1420_17855</name>
</gene>
<dbReference type="Pfam" id="PF04230">
    <property type="entry name" value="PS_pyruv_trans"/>
    <property type="match status" value="1"/>
</dbReference>
<proteinExistence type="predicted"/>
<dbReference type="Proteomes" id="UP001078742">
    <property type="component" value="Unassembled WGS sequence"/>
</dbReference>
<dbReference type="GO" id="GO:0016740">
    <property type="term" value="F:transferase activity"/>
    <property type="evidence" value="ECO:0007669"/>
    <property type="project" value="UniProtKB-KW"/>
</dbReference>
<evidence type="ECO:0000313" key="2">
    <source>
        <dbReference type="Proteomes" id="UP001078742"/>
    </source>
</evidence>
<comment type="caution">
    <text evidence="1">The sequence shown here is derived from an EMBL/GenBank/DDBJ whole genome shotgun (WGS) entry which is preliminary data.</text>
</comment>
<evidence type="ECO:0000313" key="1">
    <source>
        <dbReference type="EMBL" id="MCZ2573239.1"/>
    </source>
</evidence>